<dbReference type="RefSeq" id="WP_194422964.1">
    <property type="nucleotide sequence ID" value="NZ_BAAAPT010000001.1"/>
</dbReference>
<comment type="caution">
    <text evidence="2">The sequence shown here is derived from an EMBL/GenBank/DDBJ whole genome shotgun (WGS) entry which is preliminary data.</text>
</comment>
<keyword evidence="1" id="KW-0812">Transmembrane</keyword>
<accession>A0ABU5N2T3</accession>
<keyword evidence="1" id="KW-1133">Transmembrane helix</keyword>
<keyword evidence="1" id="KW-0472">Membrane</keyword>
<protein>
    <submittedName>
        <fullName evidence="2">Uncharacterized protein</fullName>
    </submittedName>
</protein>
<organism evidence="2 3">
    <name type="scientific">Microbacterium aquimaris</name>
    <dbReference type="NCBI Taxonomy" id="459816"/>
    <lineage>
        <taxon>Bacteria</taxon>
        <taxon>Bacillati</taxon>
        <taxon>Actinomycetota</taxon>
        <taxon>Actinomycetes</taxon>
        <taxon>Micrococcales</taxon>
        <taxon>Microbacteriaceae</taxon>
        <taxon>Microbacterium</taxon>
    </lineage>
</organism>
<evidence type="ECO:0000313" key="3">
    <source>
        <dbReference type="Proteomes" id="UP001291912"/>
    </source>
</evidence>
<dbReference type="Proteomes" id="UP001291912">
    <property type="component" value="Unassembled WGS sequence"/>
</dbReference>
<feature type="transmembrane region" description="Helical" evidence="1">
    <location>
        <begin position="12"/>
        <end position="30"/>
    </location>
</feature>
<reference evidence="2 3" key="1">
    <citation type="submission" date="2023-10" db="EMBL/GenBank/DDBJ databases">
        <title>Microbacterium xanthum sp. nov., isolated from seaweed.</title>
        <authorList>
            <person name="Lee S.D."/>
        </authorList>
    </citation>
    <scope>NUCLEOTIDE SEQUENCE [LARGE SCALE GENOMIC DNA]</scope>
    <source>
        <strain evidence="2 3">KCTC 19124</strain>
    </source>
</reference>
<name>A0ABU5N2T3_9MICO</name>
<sequence>MSEPRTGFPRGRLQWLLGTVLLFALGVLFGMILQNVWLGVILAGAISIGWLIAYESWRGRHVGLDDPDDDGAQI</sequence>
<keyword evidence="3" id="KW-1185">Reference proteome</keyword>
<feature type="transmembrane region" description="Helical" evidence="1">
    <location>
        <begin position="36"/>
        <end position="54"/>
    </location>
</feature>
<proteinExistence type="predicted"/>
<evidence type="ECO:0000256" key="1">
    <source>
        <dbReference type="SAM" id="Phobius"/>
    </source>
</evidence>
<dbReference type="EMBL" id="JAWJYN010000001">
    <property type="protein sequence ID" value="MDZ8160212.1"/>
    <property type="molecule type" value="Genomic_DNA"/>
</dbReference>
<evidence type="ECO:0000313" key="2">
    <source>
        <dbReference type="EMBL" id="MDZ8160212.1"/>
    </source>
</evidence>
<gene>
    <name evidence="2" type="ORF">R2Q92_00050</name>
</gene>